<protein>
    <recommendedName>
        <fullName evidence="1">SnoaL-like domain-containing protein</fullName>
    </recommendedName>
</protein>
<dbReference type="RefSeq" id="WP_188572457.1">
    <property type="nucleotide sequence ID" value="NZ_BMFW01000017.1"/>
</dbReference>
<keyword evidence="3" id="KW-1185">Reference proteome</keyword>
<dbReference type="InterPro" id="IPR037401">
    <property type="entry name" value="SnoaL-like"/>
</dbReference>
<dbReference type="Proteomes" id="UP000643279">
    <property type="component" value="Unassembled WGS sequence"/>
</dbReference>
<feature type="domain" description="SnoaL-like" evidence="1">
    <location>
        <begin position="14"/>
        <end position="105"/>
    </location>
</feature>
<reference evidence="3" key="1">
    <citation type="journal article" date="2019" name="Int. J. Syst. Evol. Microbiol.">
        <title>The Global Catalogue of Microorganisms (GCM) 10K type strain sequencing project: providing services to taxonomists for standard genome sequencing and annotation.</title>
        <authorList>
            <consortium name="The Broad Institute Genomics Platform"/>
            <consortium name="The Broad Institute Genome Sequencing Center for Infectious Disease"/>
            <person name="Wu L."/>
            <person name="Ma J."/>
        </authorList>
    </citation>
    <scope>NUCLEOTIDE SEQUENCE [LARGE SCALE GENOMIC DNA]</scope>
    <source>
        <strain evidence="3">CGMCC 1.12778</strain>
    </source>
</reference>
<comment type="caution">
    <text evidence="2">The sequence shown here is derived from an EMBL/GenBank/DDBJ whole genome shotgun (WGS) entry which is preliminary data.</text>
</comment>
<organism evidence="2 3">
    <name type="scientific">Arthrobacter liuii</name>
    <dbReference type="NCBI Taxonomy" id="1476996"/>
    <lineage>
        <taxon>Bacteria</taxon>
        <taxon>Bacillati</taxon>
        <taxon>Actinomycetota</taxon>
        <taxon>Actinomycetes</taxon>
        <taxon>Micrococcales</taxon>
        <taxon>Micrococcaceae</taxon>
        <taxon>Arthrobacter</taxon>
    </lineage>
</organism>
<dbReference type="SUPFAM" id="SSF54427">
    <property type="entry name" value="NTF2-like"/>
    <property type="match status" value="1"/>
</dbReference>
<dbReference type="InterPro" id="IPR032710">
    <property type="entry name" value="NTF2-like_dom_sf"/>
</dbReference>
<accession>A0ABQ2AUT1</accession>
<evidence type="ECO:0000259" key="1">
    <source>
        <dbReference type="Pfam" id="PF12680"/>
    </source>
</evidence>
<name>A0ABQ2AUT1_9MICC</name>
<dbReference type="Gene3D" id="3.10.450.50">
    <property type="match status" value="1"/>
</dbReference>
<sequence length="128" mass="13471">MPSTEPSPLSIALAYHSAWTGHDLDRAMGYIAEEIATEAPSGAINGAASYRAFLGGFMQQLTGVETIAAFGDDTTAVLVYYPHTPATTHAPTAEHFIVAGGKINRTVLIFDRPSFAPSSTDTTTEVPA</sequence>
<evidence type="ECO:0000313" key="2">
    <source>
        <dbReference type="EMBL" id="GGH98385.1"/>
    </source>
</evidence>
<dbReference type="Pfam" id="PF12680">
    <property type="entry name" value="SnoaL_2"/>
    <property type="match status" value="1"/>
</dbReference>
<dbReference type="EMBL" id="BMFW01000017">
    <property type="protein sequence ID" value="GGH98385.1"/>
    <property type="molecule type" value="Genomic_DNA"/>
</dbReference>
<evidence type="ECO:0000313" key="3">
    <source>
        <dbReference type="Proteomes" id="UP000643279"/>
    </source>
</evidence>
<proteinExistence type="predicted"/>
<gene>
    <name evidence="2" type="ORF">GCM10007170_30800</name>
</gene>